<feature type="domain" description="Glycosyl transferase family 1" evidence="2">
    <location>
        <begin position="193"/>
        <end position="320"/>
    </location>
</feature>
<dbReference type="PANTHER" id="PTHR46401:SF2">
    <property type="entry name" value="GLYCOSYLTRANSFERASE WBBK-RELATED"/>
    <property type="match status" value="1"/>
</dbReference>
<dbReference type="GO" id="GO:0009103">
    <property type="term" value="P:lipopolysaccharide biosynthetic process"/>
    <property type="evidence" value="ECO:0007669"/>
    <property type="project" value="TreeGrafter"/>
</dbReference>
<gene>
    <name evidence="4" type="ORF">PKOR_13840</name>
</gene>
<dbReference type="Gene3D" id="3.40.50.2000">
    <property type="entry name" value="Glycogen Phosphorylase B"/>
    <property type="match status" value="2"/>
</dbReference>
<dbReference type="InterPro" id="IPR028098">
    <property type="entry name" value="Glyco_trans_4-like_N"/>
</dbReference>
<protein>
    <submittedName>
        <fullName evidence="4">Mannosyl transferase</fullName>
    </submittedName>
</protein>
<evidence type="ECO:0000259" key="3">
    <source>
        <dbReference type="Pfam" id="PF13439"/>
    </source>
</evidence>
<dbReference type="Pfam" id="PF00534">
    <property type="entry name" value="Glycos_transf_1"/>
    <property type="match status" value="1"/>
</dbReference>
<keyword evidence="5" id="KW-1185">Reference proteome</keyword>
<evidence type="ECO:0000313" key="5">
    <source>
        <dbReference type="Proteomes" id="UP000033109"/>
    </source>
</evidence>
<dbReference type="HOGENOM" id="CLU_009583_27_1_10"/>
<dbReference type="STRING" id="400092.PKOR_13840"/>
<reference evidence="4 5" key="1">
    <citation type="journal article" date="2015" name="Sci. Rep.">
        <title>Unraveling adaptation of Pontibacter korlensis to radiation and infertility in desert through complete genome and comparative transcriptomic analysis.</title>
        <authorList>
            <person name="Dai J."/>
            <person name="Dai W."/>
            <person name="Qiu C."/>
            <person name="Yang Z."/>
            <person name="Zhang Y."/>
            <person name="Zhou M."/>
            <person name="Zhang L."/>
            <person name="Fang C."/>
            <person name="Gao Q."/>
            <person name="Yang Q."/>
            <person name="Li X."/>
            <person name="Wang Z."/>
            <person name="Wang Z."/>
            <person name="Jia Z."/>
            <person name="Chen X."/>
        </authorList>
    </citation>
    <scope>NUCLEOTIDE SEQUENCE [LARGE SCALE GENOMIC DNA]</scope>
    <source>
        <strain evidence="4 5">X14-1T</strain>
    </source>
</reference>
<evidence type="ECO:0000259" key="2">
    <source>
        <dbReference type="Pfam" id="PF00534"/>
    </source>
</evidence>
<dbReference type="InterPro" id="IPR001296">
    <property type="entry name" value="Glyco_trans_1"/>
</dbReference>
<dbReference type="GO" id="GO:0016757">
    <property type="term" value="F:glycosyltransferase activity"/>
    <property type="evidence" value="ECO:0007669"/>
    <property type="project" value="InterPro"/>
</dbReference>
<evidence type="ECO:0000256" key="1">
    <source>
        <dbReference type="ARBA" id="ARBA00022679"/>
    </source>
</evidence>
<dbReference type="PANTHER" id="PTHR46401">
    <property type="entry name" value="GLYCOSYLTRANSFERASE WBBK-RELATED"/>
    <property type="match status" value="1"/>
</dbReference>
<proteinExistence type="predicted"/>
<accession>A0A0E3ZEW8</accession>
<dbReference type="SUPFAM" id="SSF53756">
    <property type="entry name" value="UDP-Glycosyltransferase/glycogen phosphorylase"/>
    <property type="match status" value="1"/>
</dbReference>
<dbReference type="OrthoDB" id="9801609at2"/>
<organism evidence="4 5">
    <name type="scientific">Pontibacter korlensis</name>
    <dbReference type="NCBI Taxonomy" id="400092"/>
    <lineage>
        <taxon>Bacteria</taxon>
        <taxon>Pseudomonadati</taxon>
        <taxon>Bacteroidota</taxon>
        <taxon>Cytophagia</taxon>
        <taxon>Cytophagales</taxon>
        <taxon>Hymenobacteraceae</taxon>
        <taxon>Pontibacter</taxon>
    </lineage>
</organism>
<feature type="domain" description="Glycosyltransferase subfamily 4-like N-terminal" evidence="3">
    <location>
        <begin position="19"/>
        <end position="177"/>
    </location>
</feature>
<dbReference type="EMBL" id="CP009621">
    <property type="protein sequence ID" value="AKD03984.1"/>
    <property type="molecule type" value="Genomic_DNA"/>
</dbReference>
<dbReference type="RefSeq" id="WP_046311498.1">
    <property type="nucleotide sequence ID" value="NZ_CP009621.1"/>
</dbReference>
<name>A0A0E3ZEW8_9BACT</name>
<dbReference type="KEGG" id="pko:PKOR_13840"/>
<keyword evidence="1 4" id="KW-0808">Transferase</keyword>
<dbReference type="Pfam" id="PF13439">
    <property type="entry name" value="Glyco_transf_4"/>
    <property type="match status" value="1"/>
</dbReference>
<sequence>MNIVFFSHPTFLGSQSMPRFTRMLAEGMKVYGHRVELWMPRALFYQLSVVRSMRKWLGYIDQYVLFPYEVRSRLKRCPPDTLFVFTDQALGPWVPMVAHRPHVIHCHDFLAQRAALGEIPENKTGWSGCQYQKFIRSGYAQGKHFISVSNKTKRELHALIPENPSLSEVVYNGLNQEFLPLESVSARVVLGNKIGVDLTKGYLLHVGGNQWYKNRNGVIEIYNAWRKTAASKLPLLMVGKEPDTNLCEAYALSSPYNIDIHFIRGLSDEYVRTAYAGASVFLFPSLAEGFGWPIAEAMASGCLVITTNEAPMTEVGANAAFYIPRRPTNISDVTAWATDAAKVVEKVISLSSCERNAVVKAGLENAKRFDQRMALERIEAIYLRILKTYNNL</sequence>
<dbReference type="Proteomes" id="UP000033109">
    <property type="component" value="Chromosome"/>
</dbReference>
<evidence type="ECO:0000313" key="4">
    <source>
        <dbReference type="EMBL" id="AKD03984.1"/>
    </source>
</evidence>
<dbReference type="PATRIC" id="fig|400092.3.peg.3015"/>
<dbReference type="AlphaFoldDB" id="A0A0E3ZEW8"/>